<evidence type="ECO:0000313" key="2">
    <source>
        <dbReference type="EMBL" id="OXA85680.1"/>
    </source>
</evidence>
<keyword evidence="4" id="KW-1185">Reference proteome</keyword>
<dbReference type="OrthoDB" id="2728992at2"/>
<name>A0A085ZUT3_FLAHY</name>
<organism evidence="1 3">
    <name type="scientific">Flavobacterium hydatis</name>
    <name type="common">Cytophaga aquatilis</name>
    <dbReference type="NCBI Taxonomy" id="991"/>
    <lineage>
        <taxon>Bacteria</taxon>
        <taxon>Pseudomonadati</taxon>
        <taxon>Bacteroidota</taxon>
        <taxon>Flavobacteriia</taxon>
        <taxon>Flavobacteriales</taxon>
        <taxon>Flavobacteriaceae</taxon>
        <taxon>Flavobacterium</taxon>
    </lineage>
</organism>
<dbReference type="EMBL" id="JPRM01000053">
    <property type="protein sequence ID" value="KFF08197.1"/>
    <property type="molecule type" value="Genomic_DNA"/>
</dbReference>
<gene>
    <name evidence="2" type="ORF">B0A62_24325</name>
    <name evidence="1" type="ORF">IW20_23815</name>
</gene>
<dbReference type="eggNOG" id="ENOG502ZXF0">
    <property type="taxonomic scope" value="Bacteria"/>
</dbReference>
<proteinExistence type="predicted"/>
<dbReference type="Proteomes" id="UP000028712">
    <property type="component" value="Unassembled WGS sequence"/>
</dbReference>
<dbReference type="EMBL" id="MUGY01000054">
    <property type="protein sequence ID" value="OXA85680.1"/>
    <property type="molecule type" value="Genomic_DNA"/>
</dbReference>
<comment type="caution">
    <text evidence="1">The sequence shown here is derived from an EMBL/GenBank/DDBJ whole genome shotgun (WGS) entry which is preliminary data.</text>
</comment>
<dbReference type="AlphaFoldDB" id="A0A085ZUT3"/>
<dbReference type="Proteomes" id="UP000198424">
    <property type="component" value="Unassembled WGS sequence"/>
</dbReference>
<reference evidence="1 3" key="1">
    <citation type="submission" date="2014-07" db="EMBL/GenBank/DDBJ databases">
        <title>Genome of Flavobacterium hydatis DSM 2063.</title>
        <authorList>
            <person name="Pipes S.E."/>
            <person name="Stropko S.J."/>
            <person name="Newman J.D."/>
        </authorList>
    </citation>
    <scope>NUCLEOTIDE SEQUENCE [LARGE SCALE GENOMIC DNA]</scope>
    <source>
        <strain evidence="1 3">DSM 2063</strain>
    </source>
</reference>
<evidence type="ECO:0000313" key="3">
    <source>
        <dbReference type="Proteomes" id="UP000028712"/>
    </source>
</evidence>
<reference evidence="2 4" key="2">
    <citation type="submission" date="2016-11" db="EMBL/GenBank/DDBJ databases">
        <title>Whole genomes of Flavobacteriaceae.</title>
        <authorList>
            <person name="Stine C."/>
            <person name="Li C."/>
            <person name="Tadesse D."/>
        </authorList>
    </citation>
    <scope>NUCLEOTIDE SEQUENCE [LARGE SCALE GENOMIC DNA]</scope>
    <source>
        <strain evidence="2 4">ATCC 29551</strain>
    </source>
</reference>
<evidence type="ECO:0000313" key="1">
    <source>
        <dbReference type="EMBL" id="KFF08197.1"/>
    </source>
</evidence>
<accession>A0A085ZUT3</accession>
<dbReference type="RefSeq" id="WP_035628207.1">
    <property type="nucleotide sequence ID" value="NZ_JBEWQG010000026.1"/>
</dbReference>
<protein>
    <submittedName>
        <fullName evidence="1">Uncharacterized protein</fullName>
    </submittedName>
</protein>
<evidence type="ECO:0000313" key="4">
    <source>
        <dbReference type="Proteomes" id="UP000198424"/>
    </source>
</evidence>
<sequence>MKNTFLIYKDGIDDYKIGMNPDEVEKILKQKNELKEYGKYRNGNRFTLSSTKELGYYFYFKNNKLRTIILNDATTIEINKTLYNISNKVEKTVFLTRYNPYIVNRDLIFTDLNMMISGLLSPYEIIQIAVYSENKKRKEEKEIVSSRTYNNIYGPSKKLAPNSVLKPGVGLDFLKFGMKKREIKQLIGKLPLQEEKKYQIWEDFKLTFDKKNKLKKIKLNSTTTIDIYVEQTKIYSSKDKKLVHPNNFMEVKSPYTKKGIFKNRKAFYNKDLGVLFEPNDVFIYPIEIHR</sequence>